<dbReference type="Proteomes" id="UP000065511">
    <property type="component" value="Chromosome"/>
</dbReference>
<gene>
    <name evidence="2" type="ORF">ATZ33_08275</name>
</gene>
<evidence type="ECO:0008006" key="4">
    <source>
        <dbReference type="Google" id="ProtNLM"/>
    </source>
</evidence>
<reference evidence="2 3" key="1">
    <citation type="submission" date="2015-12" db="EMBL/GenBank/DDBJ databases">
        <authorList>
            <person name="Lauer A."/>
            <person name="Humrighouse B."/>
            <person name="Loparev V."/>
            <person name="Shewmaker P.L."/>
            <person name="Whitney A.M."/>
            <person name="McLaughlin R.W."/>
        </authorList>
    </citation>
    <scope>NUCLEOTIDE SEQUENCE [LARGE SCALE GENOMIC DNA]</scope>
    <source>
        <strain evidence="2 3">LMG 23085</strain>
    </source>
</reference>
<evidence type="ECO:0000313" key="3">
    <source>
        <dbReference type="Proteomes" id="UP000065511"/>
    </source>
</evidence>
<evidence type="ECO:0000313" key="2">
    <source>
        <dbReference type="EMBL" id="ALS01362.1"/>
    </source>
</evidence>
<sequence>MLEKKSVHSLYIVFNAIILIVCLFGMCAKANAEERIVVESPAEIEFYENQKNDKDAVQQRKHVNVPTAQSSDRDRILPKTNEAVDYENKIKILGIMLLLGILIIKNKLRGEYHYNEKN</sequence>
<accession>A0ABN4J622</accession>
<keyword evidence="1" id="KW-1133">Transmembrane helix</keyword>
<organism evidence="2 3">
    <name type="scientific">Enterococcus silesiacus</name>
    <dbReference type="NCBI Taxonomy" id="332949"/>
    <lineage>
        <taxon>Bacteria</taxon>
        <taxon>Bacillati</taxon>
        <taxon>Bacillota</taxon>
        <taxon>Bacilli</taxon>
        <taxon>Lactobacillales</taxon>
        <taxon>Enterococcaceae</taxon>
        <taxon>Enterococcus</taxon>
    </lineage>
</organism>
<feature type="transmembrane region" description="Helical" evidence="1">
    <location>
        <begin position="12"/>
        <end position="32"/>
    </location>
</feature>
<dbReference type="EMBL" id="CP013614">
    <property type="protein sequence ID" value="ALS01362.1"/>
    <property type="molecule type" value="Genomic_DNA"/>
</dbReference>
<name>A0ABN4J622_9ENTE</name>
<keyword evidence="1" id="KW-0812">Transmembrane</keyword>
<evidence type="ECO:0000256" key="1">
    <source>
        <dbReference type="SAM" id="Phobius"/>
    </source>
</evidence>
<dbReference type="RefSeq" id="WP_071878767.1">
    <property type="nucleotide sequence ID" value="NZ_JXLC01000025.1"/>
</dbReference>
<protein>
    <recommendedName>
        <fullName evidence="4">Gram-positive cocci surface proteins LPxTG domain-containing protein</fullName>
    </recommendedName>
</protein>
<proteinExistence type="predicted"/>
<keyword evidence="1" id="KW-0472">Membrane</keyword>
<keyword evidence="3" id="KW-1185">Reference proteome</keyword>